<sequence>MKLDNDIFFQYVRMDVDTFNYLLSMVEPYLRNRKKKRDAISAEQRLTITLRYLASGDDILSIAISYRLGKPTVYSIIKRTCSVIHQVLSPIYVRPPCTPVWRNIIKGFEQDWQLPGCIGAVDGKHICIQSPPDSGALFYNYKKFHSIALLAACNHRYEFTVVEVGAYGSESDGGIFLRSEFGKSLDEGCLNIPTESVKKRKCPKENT</sequence>
<evidence type="ECO:0000256" key="1">
    <source>
        <dbReference type="ARBA" id="ARBA00001968"/>
    </source>
</evidence>
<dbReference type="PANTHER" id="PTHR22930:SF269">
    <property type="entry name" value="NUCLEASE HARBI1-LIKE PROTEIN"/>
    <property type="match status" value="1"/>
</dbReference>
<dbReference type="GeneID" id="100679846"/>
<comment type="subcellular location">
    <subcellularLocation>
        <location evidence="2">Nucleus</location>
    </subcellularLocation>
</comment>
<dbReference type="GO" id="GO:0016787">
    <property type="term" value="F:hydrolase activity"/>
    <property type="evidence" value="ECO:0007669"/>
    <property type="project" value="UniProtKB-KW"/>
</dbReference>
<organism evidence="9 10">
    <name type="scientific">Nasonia vitripennis</name>
    <name type="common">Parasitic wasp</name>
    <dbReference type="NCBI Taxonomy" id="7425"/>
    <lineage>
        <taxon>Eukaryota</taxon>
        <taxon>Metazoa</taxon>
        <taxon>Ecdysozoa</taxon>
        <taxon>Arthropoda</taxon>
        <taxon>Hexapoda</taxon>
        <taxon>Insecta</taxon>
        <taxon>Pterygota</taxon>
        <taxon>Neoptera</taxon>
        <taxon>Endopterygota</taxon>
        <taxon>Hymenoptera</taxon>
        <taxon>Apocrita</taxon>
        <taxon>Proctotrupomorpha</taxon>
        <taxon>Chalcidoidea</taxon>
        <taxon>Pteromalidae</taxon>
        <taxon>Pteromalinae</taxon>
        <taxon>Nasonia</taxon>
    </lineage>
</organism>
<dbReference type="EnsemblMetazoa" id="XM_016986572">
    <property type="protein sequence ID" value="XP_016842061"/>
    <property type="gene ID" value="LOC100679846"/>
</dbReference>
<evidence type="ECO:0000256" key="7">
    <source>
        <dbReference type="ARBA" id="ARBA00023242"/>
    </source>
</evidence>
<accession>A0A7M7IZ88</accession>
<dbReference type="Proteomes" id="UP000002358">
    <property type="component" value="Unassembled WGS sequence"/>
</dbReference>
<reference evidence="9" key="1">
    <citation type="submission" date="2021-01" db="UniProtKB">
        <authorList>
            <consortium name="EnsemblMetazoa"/>
        </authorList>
    </citation>
    <scope>IDENTIFICATION</scope>
</reference>
<dbReference type="PANTHER" id="PTHR22930">
    <property type="match status" value="1"/>
</dbReference>
<dbReference type="InterPro" id="IPR027806">
    <property type="entry name" value="HARBI1_dom"/>
</dbReference>
<proteinExistence type="inferred from homology"/>
<evidence type="ECO:0000256" key="3">
    <source>
        <dbReference type="ARBA" id="ARBA00006958"/>
    </source>
</evidence>
<name>A0A7M7IZ88_NASVI</name>
<dbReference type="GO" id="GO:0004518">
    <property type="term" value="F:nuclease activity"/>
    <property type="evidence" value="ECO:0007669"/>
    <property type="project" value="UniProtKB-KW"/>
</dbReference>
<keyword evidence="4" id="KW-0540">Nuclease</keyword>
<protein>
    <recommendedName>
        <fullName evidence="8">DDE Tnp4 domain-containing protein</fullName>
    </recommendedName>
</protein>
<keyword evidence="5" id="KW-0479">Metal-binding</keyword>
<dbReference type="AlphaFoldDB" id="A0A7M7IZ88"/>
<dbReference type="GO" id="GO:0046872">
    <property type="term" value="F:metal ion binding"/>
    <property type="evidence" value="ECO:0007669"/>
    <property type="project" value="UniProtKB-KW"/>
</dbReference>
<keyword evidence="10" id="KW-1185">Reference proteome</keyword>
<evidence type="ECO:0000313" key="10">
    <source>
        <dbReference type="Proteomes" id="UP000002358"/>
    </source>
</evidence>
<dbReference type="FunCoup" id="A0A7M7IZ88">
    <property type="interactions" value="1"/>
</dbReference>
<comment type="similarity">
    <text evidence="3">Belongs to the HARBI1 family.</text>
</comment>
<evidence type="ECO:0000256" key="4">
    <source>
        <dbReference type="ARBA" id="ARBA00022722"/>
    </source>
</evidence>
<dbReference type="KEGG" id="nvi:100679846"/>
<evidence type="ECO:0000256" key="2">
    <source>
        <dbReference type="ARBA" id="ARBA00004123"/>
    </source>
</evidence>
<dbReference type="InterPro" id="IPR045249">
    <property type="entry name" value="HARBI1-like"/>
</dbReference>
<evidence type="ECO:0000313" key="9">
    <source>
        <dbReference type="EnsemblMetazoa" id="XP_016842061"/>
    </source>
</evidence>
<evidence type="ECO:0000256" key="5">
    <source>
        <dbReference type="ARBA" id="ARBA00022723"/>
    </source>
</evidence>
<dbReference type="Pfam" id="PF13359">
    <property type="entry name" value="DDE_Tnp_4"/>
    <property type="match status" value="1"/>
</dbReference>
<evidence type="ECO:0000256" key="6">
    <source>
        <dbReference type="ARBA" id="ARBA00022801"/>
    </source>
</evidence>
<dbReference type="GO" id="GO:0005634">
    <property type="term" value="C:nucleus"/>
    <property type="evidence" value="ECO:0007669"/>
    <property type="project" value="UniProtKB-SubCell"/>
</dbReference>
<keyword evidence="6" id="KW-0378">Hydrolase</keyword>
<evidence type="ECO:0000259" key="8">
    <source>
        <dbReference type="Pfam" id="PF13359"/>
    </source>
</evidence>
<dbReference type="InParanoid" id="A0A7M7IZ88"/>
<dbReference type="OrthoDB" id="6627079at2759"/>
<keyword evidence="7" id="KW-0539">Nucleus</keyword>
<dbReference type="RefSeq" id="XP_016842061.1">
    <property type="nucleotide sequence ID" value="XM_016986572.3"/>
</dbReference>
<comment type="cofactor">
    <cofactor evidence="1">
        <name>a divalent metal cation</name>
        <dbReference type="ChEBI" id="CHEBI:60240"/>
    </cofactor>
</comment>
<feature type="domain" description="DDE Tnp4" evidence="8">
    <location>
        <begin position="121"/>
        <end position="187"/>
    </location>
</feature>